<evidence type="ECO:0000256" key="13">
    <source>
        <dbReference type="ARBA" id="ARBA00023315"/>
    </source>
</evidence>
<comment type="catalytic activity">
    <reaction evidence="16 18">
        <text>N-acetyl-alpha-D-glucosamine 1-phosphate + UTP + H(+) = UDP-N-acetyl-alpha-D-glucosamine + diphosphate</text>
        <dbReference type="Rhea" id="RHEA:13509"/>
        <dbReference type="ChEBI" id="CHEBI:15378"/>
        <dbReference type="ChEBI" id="CHEBI:33019"/>
        <dbReference type="ChEBI" id="CHEBI:46398"/>
        <dbReference type="ChEBI" id="CHEBI:57705"/>
        <dbReference type="ChEBI" id="CHEBI:57776"/>
        <dbReference type="EC" id="2.7.7.23"/>
    </reaction>
</comment>
<keyword evidence="11 18" id="KW-0573">Peptidoglycan synthesis</keyword>
<feature type="binding site" evidence="18">
    <location>
        <position position="158"/>
    </location>
    <ligand>
        <name>UDP-N-acetyl-alpha-D-glucosamine</name>
        <dbReference type="ChEBI" id="CHEBI:57705"/>
    </ligand>
</feature>
<keyword evidence="7 18" id="KW-0479">Metal-binding</keyword>
<name>A0A2J0KY77_9BACT</name>
<proteinExistence type="inferred from homology"/>
<feature type="binding site" evidence="18">
    <location>
        <position position="375"/>
    </location>
    <ligand>
        <name>acetyl-CoA</name>
        <dbReference type="ChEBI" id="CHEBI:57288"/>
    </ligand>
</feature>
<keyword evidence="5 18" id="KW-0808">Transferase</keyword>
<evidence type="ECO:0000256" key="3">
    <source>
        <dbReference type="ARBA" id="ARBA00007947"/>
    </source>
</evidence>
<feature type="binding site" evidence="18">
    <location>
        <position position="350"/>
    </location>
    <ligand>
        <name>acetyl-CoA</name>
        <dbReference type="ChEBI" id="CHEBI:57288"/>
    </ligand>
</feature>
<dbReference type="GO" id="GO:0019134">
    <property type="term" value="F:glucosamine-1-phosphate N-acetyltransferase activity"/>
    <property type="evidence" value="ECO:0007669"/>
    <property type="project" value="UniProtKB-UniRule"/>
</dbReference>
<comment type="subunit">
    <text evidence="18">Homotrimer.</text>
</comment>
<evidence type="ECO:0000256" key="2">
    <source>
        <dbReference type="ARBA" id="ARBA00007707"/>
    </source>
</evidence>
<sequence length="427" mass="47400">MKERETVAIILAAGQSTRMNSSFSKVLHKIYGKPMLEYVLDAIKPLGVKKIILITNNKDDIKKNCALSKNMHFIPQKKLLGTAHAVMQTKDTLIKFEGDLLILYGDTPLLKTHTLQRLLEKHKGSLAACTLLTTFLKEPGSYGRIVRDSDDNIKKIIEARDASAYEKTIREINAGVYCFRSKELFKATEEIKPDNKKGEYYLTDTIEILSKKGFGIESLQTDVSEEITGVNSRQDLARAQEFTKNRILDEMMSKGVGIIDPITTHIYNDVEIGQDTIIYPFTVIESNVSIGKKCKIGPFARIRPYTEISDEVEIGNFTEITRSKIGERTRIKHRTFLGDAEIGSEVNIGAGTTTANYDGINFSKTKIGNRSFIGSGTTIIAPAVIGDDVTTGAGSVIARGEKIPHNSTIHGVPAKVYKKTNRRNSHE</sequence>
<feature type="region of interest" description="Pyrophosphorylase" evidence="18">
    <location>
        <begin position="1"/>
        <end position="233"/>
    </location>
</feature>
<evidence type="ECO:0000256" key="15">
    <source>
        <dbReference type="ARBA" id="ARBA00048247"/>
    </source>
</evidence>
<dbReference type="Gene3D" id="2.160.10.10">
    <property type="entry name" value="Hexapeptide repeat proteins"/>
    <property type="match status" value="1"/>
</dbReference>
<accession>A0A2J0KY77</accession>
<evidence type="ECO:0000256" key="1">
    <source>
        <dbReference type="ARBA" id="ARBA00004496"/>
    </source>
</evidence>
<evidence type="ECO:0000313" key="20">
    <source>
        <dbReference type="EMBL" id="PIU42264.1"/>
    </source>
</evidence>
<feature type="binding site" evidence="18">
    <location>
        <position position="347"/>
    </location>
    <ligand>
        <name>UDP-N-acetyl-alpha-D-glucosamine</name>
        <dbReference type="ChEBI" id="CHEBI:57705"/>
    </ligand>
</feature>
<dbReference type="GO" id="GO:0016020">
    <property type="term" value="C:membrane"/>
    <property type="evidence" value="ECO:0007669"/>
    <property type="project" value="GOC"/>
</dbReference>
<keyword evidence="8 18" id="KW-0677">Repeat</keyword>
<dbReference type="GO" id="GO:0008360">
    <property type="term" value="P:regulation of cell shape"/>
    <property type="evidence" value="ECO:0007669"/>
    <property type="project" value="UniProtKB-KW"/>
</dbReference>
<evidence type="ECO:0000313" key="21">
    <source>
        <dbReference type="Proteomes" id="UP000230052"/>
    </source>
</evidence>
<dbReference type="SUPFAM" id="SSF53448">
    <property type="entry name" value="Nucleotide-diphospho-sugar transferases"/>
    <property type="match status" value="1"/>
</dbReference>
<comment type="catalytic activity">
    <reaction evidence="15 18">
        <text>alpha-D-glucosamine 1-phosphate + acetyl-CoA = N-acetyl-alpha-D-glucosamine 1-phosphate + CoA + H(+)</text>
        <dbReference type="Rhea" id="RHEA:13725"/>
        <dbReference type="ChEBI" id="CHEBI:15378"/>
        <dbReference type="ChEBI" id="CHEBI:57287"/>
        <dbReference type="ChEBI" id="CHEBI:57288"/>
        <dbReference type="ChEBI" id="CHEBI:57776"/>
        <dbReference type="ChEBI" id="CHEBI:58516"/>
        <dbReference type="EC" id="2.3.1.157"/>
    </reaction>
</comment>
<comment type="pathway">
    <text evidence="18">Bacterial outer membrane biogenesis; LPS lipid A biosynthesis.</text>
</comment>
<feature type="active site" description="Proton acceptor" evidence="18">
    <location>
        <position position="333"/>
    </location>
</feature>
<dbReference type="InterPro" id="IPR050065">
    <property type="entry name" value="GlmU-like"/>
</dbReference>
<dbReference type="GO" id="GO:0003977">
    <property type="term" value="F:UDP-N-acetylglucosamine diphosphorylase activity"/>
    <property type="evidence" value="ECO:0007669"/>
    <property type="project" value="UniProtKB-UniRule"/>
</dbReference>
<keyword evidence="6 18" id="KW-0548">Nucleotidyltransferase</keyword>
<gene>
    <name evidence="18 20" type="primary">glmU</name>
    <name evidence="20" type="ORF">COS99_01285</name>
</gene>
<keyword evidence="9 18" id="KW-0460">Magnesium</keyword>
<evidence type="ECO:0000256" key="6">
    <source>
        <dbReference type="ARBA" id="ARBA00022695"/>
    </source>
</evidence>
<dbReference type="Pfam" id="PF12804">
    <property type="entry name" value="NTP_transf_3"/>
    <property type="match status" value="1"/>
</dbReference>
<protein>
    <recommendedName>
        <fullName evidence="18">Bifunctional protein GlmU</fullName>
    </recommendedName>
    <domain>
        <recommendedName>
            <fullName evidence="18">UDP-N-acetylglucosamine pyrophosphorylase</fullName>
            <ecNumber evidence="18">2.7.7.23</ecNumber>
        </recommendedName>
        <alternativeName>
            <fullName evidence="18">N-acetylglucosamine-1-phosphate uridyltransferase</fullName>
        </alternativeName>
    </domain>
    <domain>
        <recommendedName>
            <fullName evidence="18">Glucosamine-1-phosphate N-acetyltransferase</fullName>
            <ecNumber evidence="18">2.3.1.157</ecNumber>
        </recommendedName>
    </domain>
</protein>
<feature type="binding site" evidence="18">
    <location>
        <begin position="81"/>
        <end position="82"/>
    </location>
    <ligand>
        <name>UDP-N-acetyl-alpha-D-glucosamine</name>
        <dbReference type="ChEBI" id="CHEBI:57705"/>
    </ligand>
</feature>
<feature type="binding site" evidence="18">
    <location>
        <position position="76"/>
    </location>
    <ligand>
        <name>UDP-N-acetyl-alpha-D-glucosamine</name>
        <dbReference type="ChEBI" id="CHEBI:57705"/>
    </ligand>
</feature>
<dbReference type="InterPro" id="IPR011004">
    <property type="entry name" value="Trimer_LpxA-like_sf"/>
</dbReference>
<feature type="binding site" evidence="18">
    <location>
        <position position="393"/>
    </location>
    <ligand>
        <name>acetyl-CoA</name>
        <dbReference type="ChEBI" id="CHEBI:57288"/>
    </ligand>
</feature>
<feature type="binding site" evidence="18">
    <location>
        <position position="173"/>
    </location>
    <ligand>
        <name>UDP-N-acetyl-alpha-D-glucosamine</name>
        <dbReference type="ChEBI" id="CHEBI:57705"/>
    </ligand>
</feature>
<feature type="region of interest" description="N-acetyltransferase" evidence="18">
    <location>
        <begin position="255"/>
        <end position="427"/>
    </location>
</feature>
<feature type="binding site" evidence="18">
    <location>
        <position position="25"/>
    </location>
    <ligand>
        <name>UDP-N-acetyl-alpha-D-glucosamine</name>
        <dbReference type="ChEBI" id="CHEBI:57705"/>
    </ligand>
</feature>
<keyword evidence="4 18" id="KW-0963">Cytoplasm</keyword>
<dbReference type="EC" id="2.3.1.157" evidence="18"/>
<evidence type="ECO:0000256" key="11">
    <source>
        <dbReference type="ARBA" id="ARBA00022984"/>
    </source>
</evidence>
<comment type="similarity">
    <text evidence="2 18">In the C-terminal section; belongs to the transferase hexapeptide repeat family.</text>
</comment>
<comment type="cofactor">
    <cofactor evidence="18">
        <name>Mg(2+)</name>
        <dbReference type="ChEBI" id="CHEBI:18420"/>
    </cofactor>
    <text evidence="18">Binds 1 Mg(2+) ion per subunit.</text>
</comment>
<feature type="binding site" evidence="18">
    <location>
        <begin position="104"/>
        <end position="106"/>
    </location>
    <ligand>
        <name>UDP-N-acetyl-alpha-D-glucosamine</name>
        <dbReference type="ChEBI" id="CHEBI:57705"/>
    </ligand>
</feature>
<comment type="pathway">
    <text evidence="18">Nucleotide-sugar biosynthesis; UDP-N-acetyl-alpha-D-glucosamine biosynthesis; UDP-N-acetyl-alpha-D-glucosamine from N-acetyl-alpha-D-glucosamine 1-phosphate: step 1/1.</text>
</comment>
<comment type="similarity">
    <text evidence="3 18">In the N-terminal section; belongs to the N-acetylglucosamine-1-phosphate uridyltransferase family.</text>
</comment>
<evidence type="ECO:0000256" key="17">
    <source>
        <dbReference type="ARBA" id="ARBA00049628"/>
    </source>
</evidence>
<feature type="binding site" evidence="18">
    <location>
        <position position="106"/>
    </location>
    <ligand>
        <name>Mg(2+)</name>
        <dbReference type="ChEBI" id="CHEBI:18420"/>
    </ligand>
</feature>
<feature type="binding site" evidence="18">
    <location>
        <position position="231"/>
    </location>
    <ligand>
        <name>UDP-N-acetyl-alpha-D-glucosamine</name>
        <dbReference type="ChEBI" id="CHEBI:57705"/>
    </ligand>
</feature>
<dbReference type="InterPro" id="IPR029044">
    <property type="entry name" value="Nucleotide-diphossugar_trans"/>
</dbReference>
<keyword evidence="10 18" id="KW-0133">Cell shape</keyword>
<organism evidence="20 21">
    <name type="scientific">Candidatus Aquitaenariimonas noxiae</name>
    <dbReference type="NCBI Taxonomy" id="1974741"/>
    <lineage>
        <taxon>Bacteria</taxon>
        <taxon>Pseudomonadati</taxon>
        <taxon>Candidatus Omnitrophota</taxon>
        <taxon>Candidatus Aquitaenariimonas</taxon>
    </lineage>
</organism>
<evidence type="ECO:0000256" key="12">
    <source>
        <dbReference type="ARBA" id="ARBA00023268"/>
    </source>
</evidence>
<evidence type="ECO:0000256" key="14">
    <source>
        <dbReference type="ARBA" id="ARBA00023316"/>
    </source>
</evidence>
<dbReference type="CDD" id="cd02540">
    <property type="entry name" value="GT2_GlmU_N_bac"/>
    <property type="match status" value="1"/>
</dbReference>
<dbReference type="AlphaFoldDB" id="A0A2J0KY77"/>
<dbReference type="EMBL" id="PEWV01000013">
    <property type="protein sequence ID" value="PIU42264.1"/>
    <property type="molecule type" value="Genomic_DNA"/>
</dbReference>
<feature type="domain" description="MobA-like NTP transferase" evidence="19">
    <location>
        <begin position="8"/>
        <end position="129"/>
    </location>
</feature>
<dbReference type="GO" id="GO:0006048">
    <property type="term" value="P:UDP-N-acetylglucosamine biosynthetic process"/>
    <property type="evidence" value="ECO:0007669"/>
    <property type="project" value="UniProtKB-UniPathway"/>
</dbReference>
<evidence type="ECO:0000259" key="19">
    <source>
        <dbReference type="Pfam" id="PF12804"/>
    </source>
</evidence>
<dbReference type="InterPro" id="IPR001451">
    <property type="entry name" value="Hexapep"/>
</dbReference>
<feature type="binding site" evidence="18">
    <location>
        <position position="231"/>
    </location>
    <ligand>
        <name>Mg(2+)</name>
        <dbReference type="ChEBI" id="CHEBI:18420"/>
    </ligand>
</feature>
<evidence type="ECO:0000256" key="4">
    <source>
        <dbReference type="ARBA" id="ARBA00022490"/>
    </source>
</evidence>
<dbReference type="GO" id="GO:0009252">
    <property type="term" value="P:peptidoglycan biosynthetic process"/>
    <property type="evidence" value="ECO:0007669"/>
    <property type="project" value="UniProtKB-UniRule"/>
</dbReference>
<dbReference type="GO" id="GO:0000902">
    <property type="term" value="P:cell morphogenesis"/>
    <property type="evidence" value="ECO:0007669"/>
    <property type="project" value="UniProtKB-UniRule"/>
</dbReference>
<feature type="binding site" evidence="18">
    <location>
        <begin position="356"/>
        <end position="357"/>
    </location>
    <ligand>
        <name>acetyl-CoA</name>
        <dbReference type="ChEBI" id="CHEBI:57288"/>
    </ligand>
</feature>
<evidence type="ECO:0000256" key="9">
    <source>
        <dbReference type="ARBA" id="ARBA00022842"/>
    </source>
</evidence>
<evidence type="ECO:0000256" key="18">
    <source>
        <dbReference type="HAMAP-Rule" id="MF_01631"/>
    </source>
</evidence>
<comment type="function">
    <text evidence="17 18">Catalyzes the last two sequential reactions in the de novo biosynthetic pathway for UDP-N-acetylglucosamine (UDP-GlcNAc). The C-terminal domain catalyzes the transfer of acetyl group from acetyl coenzyme A to glucosamine-1-phosphate (GlcN-1-P) to produce N-acetylglucosamine-1-phosphate (GlcNAc-1-P), which is converted into UDP-GlcNAc by the transfer of uridine 5-monophosphate (from uridine 5-triphosphate), a reaction catalyzed by the N-terminal domain.</text>
</comment>
<comment type="caution">
    <text evidence="18">Lacks conserved residue(s) required for the propagation of feature annotation.</text>
</comment>
<dbReference type="PANTHER" id="PTHR43584">
    <property type="entry name" value="NUCLEOTIDYL TRANSFERASE"/>
    <property type="match status" value="1"/>
</dbReference>
<reference evidence="20 21" key="1">
    <citation type="submission" date="2017-09" db="EMBL/GenBank/DDBJ databases">
        <title>Depth-based differentiation of microbial function through sediment-hosted aquifers and enrichment of novel symbionts in the deep terrestrial subsurface.</title>
        <authorList>
            <person name="Probst A.J."/>
            <person name="Ladd B."/>
            <person name="Jarett J.K."/>
            <person name="Geller-Mcgrath D.E."/>
            <person name="Sieber C.M."/>
            <person name="Emerson J.B."/>
            <person name="Anantharaman K."/>
            <person name="Thomas B.C."/>
            <person name="Malmstrom R."/>
            <person name="Stieglmeier M."/>
            <person name="Klingl A."/>
            <person name="Woyke T."/>
            <person name="Ryan C.M."/>
            <person name="Banfield J.F."/>
        </authorList>
    </citation>
    <scope>NUCLEOTIDE SEQUENCE [LARGE SCALE GENOMIC DNA]</scope>
    <source>
        <strain evidence="20">CG07_land_8_20_14_0_80_42_15</strain>
    </source>
</reference>
<dbReference type="EC" id="2.7.7.23" evidence="18"/>
<dbReference type="HAMAP" id="MF_01631">
    <property type="entry name" value="GlmU"/>
    <property type="match status" value="1"/>
</dbReference>
<dbReference type="Pfam" id="PF00132">
    <property type="entry name" value="Hexapep"/>
    <property type="match status" value="1"/>
</dbReference>
<dbReference type="GO" id="GO:0071555">
    <property type="term" value="P:cell wall organization"/>
    <property type="evidence" value="ECO:0007669"/>
    <property type="project" value="UniProtKB-KW"/>
</dbReference>
<feature type="binding site" evidence="18">
    <location>
        <position position="303"/>
    </location>
    <ligand>
        <name>UDP-N-acetyl-alpha-D-glucosamine</name>
        <dbReference type="ChEBI" id="CHEBI:57705"/>
    </ligand>
</feature>
<evidence type="ECO:0000256" key="7">
    <source>
        <dbReference type="ARBA" id="ARBA00022723"/>
    </source>
</evidence>
<comment type="subcellular location">
    <subcellularLocation>
        <location evidence="1 18">Cytoplasm</location>
    </subcellularLocation>
</comment>
<dbReference type="Gene3D" id="3.90.550.10">
    <property type="entry name" value="Spore Coat Polysaccharide Biosynthesis Protein SpsA, Chain A"/>
    <property type="match status" value="1"/>
</dbReference>
<feature type="binding site" evidence="18">
    <location>
        <begin position="11"/>
        <end position="14"/>
    </location>
    <ligand>
        <name>UDP-N-acetyl-alpha-D-glucosamine</name>
        <dbReference type="ChEBI" id="CHEBI:57705"/>
    </ligand>
</feature>
<comment type="caution">
    <text evidence="20">The sequence shown here is derived from an EMBL/GenBank/DDBJ whole genome shotgun (WGS) entry which is preliminary data.</text>
</comment>
<evidence type="ECO:0000256" key="5">
    <source>
        <dbReference type="ARBA" id="ARBA00022679"/>
    </source>
</evidence>
<feature type="region of interest" description="Linker" evidence="18">
    <location>
        <begin position="234"/>
        <end position="254"/>
    </location>
</feature>
<dbReference type="GO" id="GO:0000287">
    <property type="term" value="F:magnesium ion binding"/>
    <property type="evidence" value="ECO:0007669"/>
    <property type="project" value="UniProtKB-UniRule"/>
</dbReference>
<dbReference type="SUPFAM" id="SSF51161">
    <property type="entry name" value="Trimeric LpxA-like enzymes"/>
    <property type="match status" value="1"/>
</dbReference>
<evidence type="ECO:0000256" key="16">
    <source>
        <dbReference type="ARBA" id="ARBA00048493"/>
    </source>
</evidence>
<keyword evidence="13 18" id="KW-0012">Acyltransferase</keyword>
<dbReference type="PANTHER" id="PTHR43584:SF3">
    <property type="entry name" value="BIFUNCTIONAL PROTEIN GLMU"/>
    <property type="match status" value="1"/>
</dbReference>
<dbReference type="InterPro" id="IPR025877">
    <property type="entry name" value="MobA-like_NTP_Trfase"/>
</dbReference>
<comment type="pathway">
    <text evidence="18">Nucleotide-sugar biosynthesis; UDP-N-acetyl-alpha-D-glucosamine biosynthesis; N-acetyl-alpha-D-glucosamine 1-phosphate from alpha-D-glucosamine 6-phosphate (route II): step 2/2.</text>
</comment>
<dbReference type="GO" id="GO:0009245">
    <property type="term" value="P:lipid A biosynthetic process"/>
    <property type="evidence" value="ECO:0007669"/>
    <property type="project" value="UniProtKB-UniRule"/>
</dbReference>
<keyword evidence="14 18" id="KW-0961">Cell wall biogenesis/degradation</keyword>
<dbReference type="UniPathway" id="UPA00113">
    <property type="reaction ID" value="UER00532"/>
</dbReference>
<dbReference type="Proteomes" id="UP000230052">
    <property type="component" value="Unassembled WGS sequence"/>
</dbReference>
<evidence type="ECO:0000256" key="10">
    <source>
        <dbReference type="ARBA" id="ARBA00022960"/>
    </source>
</evidence>
<evidence type="ECO:0000256" key="8">
    <source>
        <dbReference type="ARBA" id="ARBA00022737"/>
    </source>
</evidence>
<dbReference type="InterPro" id="IPR005882">
    <property type="entry name" value="Bifunctional_GlmU"/>
</dbReference>
<dbReference type="GO" id="GO:0005737">
    <property type="term" value="C:cytoplasm"/>
    <property type="evidence" value="ECO:0007669"/>
    <property type="project" value="UniProtKB-SubCell"/>
</dbReference>
<dbReference type="UniPathway" id="UPA00973"/>
<feature type="binding site" evidence="18">
    <location>
        <position position="143"/>
    </location>
    <ligand>
        <name>UDP-N-acetyl-alpha-D-glucosamine</name>
        <dbReference type="ChEBI" id="CHEBI:57705"/>
    </ligand>
</feature>
<keyword evidence="12 18" id="KW-0511">Multifunctional enzyme</keyword>